<dbReference type="PANTHER" id="PTHR43289:SF6">
    <property type="entry name" value="SERINE_THREONINE-PROTEIN KINASE NEKL-3"/>
    <property type="match status" value="1"/>
</dbReference>
<dbReference type="RefSeq" id="WP_213494463.1">
    <property type="nucleotide sequence ID" value="NZ_CP074694.1"/>
</dbReference>
<dbReference type="InterPro" id="IPR017441">
    <property type="entry name" value="Protein_kinase_ATP_BS"/>
</dbReference>
<evidence type="ECO:0000256" key="2">
    <source>
        <dbReference type="ARBA" id="ARBA00022741"/>
    </source>
</evidence>
<proteinExistence type="predicted"/>
<dbReference type="PROSITE" id="PS50011">
    <property type="entry name" value="PROTEIN_KINASE_DOM"/>
    <property type="match status" value="1"/>
</dbReference>
<keyword evidence="3 7" id="KW-0418">Kinase</keyword>
<protein>
    <submittedName>
        <fullName evidence="7">Protein kinase</fullName>
    </submittedName>
</protein>
<dbReference type="CDD" id="cd14014">
    <property type="entry name" value="STKc_PknB_like"/>
    <property type="match status" value="1"/>
</dbReference>
<dbReference type="GO" id="GO:0004674">
    <property type="term" value="F:protein serine/threonine kinase activity"/>
    <property type="evidence" value="ECO:0007669"/>
    <property type="project" value="TreeGrafter"/>
</dbReference>
<keyword evidence="1" id="KW-0808">Transferase</keyword>
<sequence length="540" mass="59703">MIPHDSNRDTVAQNFEALKKGSIPDIHLFPGYELLSEIGSGGMGVIYCARQVSLNRVVALKTIKQSREINEVTVTRFIREAQAIARLRHPNIITAYDCGENGGVVFYSMELLDGKSLETHIREQQKLEEQVTWQVIRQACAGLAHAASEGIVHRDIKPGNLYLTPTPEGFALPPGIPLVKVTDFGLAIFNENAYSSLDTRLTSTGVIIGTPLYMAPEQFEGHGGDLRTDIYSLGVTAFEMLVGQLPFADKRVRELISIKSNSDWSGSEKISPASLNLIRYMTALDPNQRPQSYVQLIAEIDKLLSHSEQTSNQSNGVTRLLEKVSWKRVIACMTALMVIAVLFTQLRSPRILPEPRGYNPGVATNLFDGQSLTGWSPLIGAWSPGRDSEGAHILIGNGKNKARLPSEGDYRLSVEVDLYRAESVELRFALSRSDNSLVLRLSRNEGAVFGKCSSEDRPLIALSKSLPFQQLEIENTPTYNEMRIEHLNGCWYAWFNGKYLGGCTESRTPLIGEFELTTSGGEAHFTGIELTEMMKPGNTP</sequence>
<accession>A0A8E6ETZ4</accession>
<dbReference type="Pfam" id="PF00069">
    <property type="entry name" value="Pkinase"/>
    <property type="match status" value="1"/>
</dbReference>
<dbReference type="Proteomes" id="UP000676194">
    <property type="component" value="Chromosome"/>
</dbReference>
<feature type="binding site" evidence="5">
    <location>
        <position position="61"/>
    </location>
    <ligand>
        <name>ATP</name>
        <dbReference type="ChEBI" id="CHEBI:30616"/>
    </ligand>
</feature>
<keyword evidence="8" id="KW-1185">Reference proteome</keyword>
<dbReference type="InterPro" id="IPR011009">
    <property type="entry name" value="Kinase-like_dom_sf"/>
</dbReference>
<dbReference type="PANTHER" id="PTHR43289">
    <property type="entry name" value="MITOGEN-ACTIVATED PROTEIN KINASE KINASE KINASE 20-RELATED"/>
    <property type="match status" value="1"/>
</dbReference>
<dbReference type="KEGG" id="tsph:KIH39_17250"/>
<dbReference type="SUPFAM" id="SSF56112">
    <property type="entry name" value="Protein kinase-like (PK-like)"/>
    <property type="match status" value="1"/>
</dbReference>
<evidence type="ECO:0000256" key="5">
    <source>
        <dbReference type="PROSITE-ProRule" id="PRU10141"/>
    </source>
</evidence>
<keyword evidence="2 5" id="KW-0547">Nucleotide-binding</keyword>
<reference evidence="7" key="1">
    <citation type="submission" date="2021-05" db="EMBL/GenBank/DDBJ databases">
        <title>Complete genome sequence of the cellulolytic planctomycete Telmatocola sphagniphila SP2T and characterization of the first cellulase from planctomycetes.</title>
        <authorList>
            <person name="Rakitin A.L."/>
            <person name="Beletsky A.V."/>
            <person name="Naumoff D.G."/>
            <person name="Kulichevskaya I.S."/>
            <person name="Mardanov A.V."/>
            <person name="Ravin N.V."/>
            <person name="Dedysh S.N."/>
        </authorList>
    </citation>
    <scope>NUCLEOTIDE SEQUENCE</scope>
    <source>
        <strain evidence="7">SP2T</strain>
    </source>
</reference>
<dbReference type="InterPro" id="IPR008271">
    <property type="entry name" value="Ser/Thr_kinase_AS"/>
</dbReference>
<dbReference type="Gene3D" id="1.10.510.10">
    <property type="entry name" value="Transferase(Phosphotransferase) domain 1"/>
    <property type="match status" value="1"/>
</dbReference>
<evidence type="ECO:0000259" key="6">
    <source>
        <dbReference type="PROSITE" id="PS50011"/>
    </source>
</evidence>
<organism evidence="7 8">
    <name type="scientific">Telmatocola sphagniphila</name>
    <dbReference type="NCBI Taxonomy" id="1123043"/>
    <lineage>
        <taxon>Bacteria</taxon>
        <taxon>Pseudomonadati</taxon>
        <taxon>Planctomycetota</taxon>
        <taxon>Planctomycetia</taxon>
        <taxon>Gemmatales</taxon>
        <taxon>Gemmataceae</taxon>
    </lineage>
</organism>
<evidence type="ECO:0000256" key="1">
    <source>
        <dbReference type="ARBA" id="ARBA00022679"/>
    </source>
</evidence>
<keyword evidence="4 5" id="KW-0067">ATP-binding</keyword>
<dbReference type="AlphaFoldDB" id="A0A8E6ETZ4"/>
<evidence type="ECO:0000256" key="3">
    <source>
        <dbReference type="ARBA" id="ARBA00022777"/>
    </source>
</evidence>
<evidence type="ECO:0000313" key="8">
    <source>
        <dbReference type="Proteomes" id="UP000676194"/>
    </source>
</evidence>
<dbReference type="EMBL" id="CP074694">
    <property type="protein sequence ID" value="QVL30592.1"/>
    <property type="molecule type" value="Genomic_DNA"/>
</dbReference>
<dbReference type="SMART" id="SM00220">
    <property type="entry name" value="S_TKc"/>
    <property type="match status" value="1"/>
</dbReference>
<dbReference type="PROSITE" id="PS00108">
    <property type="entry name" value="PROTEIN_KINASE_ST"/>
    <property type="match status" value="1"/>
</dbReference>
<evidence type="ECO:0000256" key="4">
    <source>
        <dbReference type="ARBA" id="ARBA00022840"/>
    </source>
</evidence>
<dbReference type="PROSITE" id="PS00107">
    <property type="entry name" value="PROTEIN_KINASE_ATP"/>
    <property type="match status" value="1"/>
</dbReference>
<dbReference type="GO" id="GO:0005524">
    <property type="term" value="F:ATP binding"/>
    <property type="evidence" value="ECO:0007669"/>
    <property type="project" value="UniProtKB-UniRule"/>
</dbReference>
<feature type="domain" description="Protein kinase" evidence="6">
    <location>
        <begin position="32"/>
        <end position="304"/>
    </location>
</feature>
<name>A0A8E6ETZ4_9BACT</name>
<evidence type="ECO:0000313" key="7">
    <source>
        <dbReference type="EMBL" id="QVL30592.1"/>
    </source>
</evidence>
<dbReference type="InterPro" id="IPR000719">
    <property type="entry name" value="Prot_kinase_dom"/>
</dbReference>
<gene>
    <name evidence="7" type="ORF">KIH39_17250</name>
</gene>